<dbReference type="RefSeq" id="WP_153738516.1">
    <property type="nucleotide sequence ID" value="NZ_WJNG01000021.1"/>
</dbReference>
<dbReference type="OrthoDB" id="2921055at2"/>
<gene>
    <name evidence="2" type="ORF">GH741_19935</name>
</gene>
<sequence>MINQDFDGFIKNQEKEKTNYLGHGERGKNIDPKTNNRKNSNKNVGATGKNLE</sequence>
<feature type="compositionally biased region" description="Basic and acidic residues" evidence="1">
    <location>
        <begin position="12"/>
        <end position="31"/>
    </location>
</feature>
<feature type="region of interest" description="Disordered" evidence="1">
    <location>
        <begin position="1"/>
        <end position="52"/>
    </location>
</feature>
<evidence type="ECO:0000313" key="2">
    <source>
        <dbReference type="EMBL" id="MRH44917.1"/>
    </source>
</evidence>
<comment type="caution">
    <text evidence="2">The sequence shown here is derived from an EMBL/GenBank/DDBJ whole genome shotgun (WGS) entry which is preliminary data.</text>
</comment>
<dbReference type="EMBL" id="WJNG01000021">
    <property type="protein sequence ID" value="MRH44917.1"/>
    <property type="molecule type" value="Genomic_DNA"/>
</dbReference>
<name>A0A6A8DPE7_9BACI</name>
<keyword evidence="3" id="KW-1185">Reference proteome</keyword>
<dbReference type="Proteomes" id="UP000799092">
    <property type="component" value="Unassembled WGS sequence"/>
</dbReference>
<reference evidence="2" key="1">
    <citation type="submission" date="2019-11" db="EMBL/GenBank/DDBJ databases">
        <authorList>
            <person name="Li J."/>
        </authorList>
    </citation>
    <scope>NUCLEOTIDE SEQUENCE</scope>
    <source>
        <strain evidence="2">B6B</strain>
    </source>
</reference>
<accession>A0A6A8DPE7</accession>
<protein>
    <submittedName>
        <fullName evidence="2">Uncharacterized protein</fullName>
    </submittedName>
</protein>
<evidence type="ECO:0000256" key="1">
    <source>
        <dbReference type="SAM" id="MobiDB-lite"/>
    </source>
</evidence>
<organism evidence="2 3">
    <name type="scientific">Aquibacillus halophilus</name>
    <dbReference type="NCBI Taxonomy" id="930132"/>
    <lineage>
        <taxon>Bacteria</taxon>
        <taxon>Bacillati</taxon>
        <taxon>Bacillota</taxon>
        <taxon>Bacilli</taxon>
        <taxon>Bacillales</taxon>
        <taxon>Bacillaceae</taxon>
        <taxon>Aquibacillus</taxon>
    </lineage>
</organism>
<evidence type="ECO:0000313" key="3">
    <source>
        <dbReference type="Proteomes" id="UP000799092"/>
    </source>
</evidence>
<dbReference type="AlphaFoldDB" id="A0A6A8DPE7"/>
<proteinExistence type="predicted"/>